<dbReference type="GO" id="GO:0019646">
    <property type="term" value="P:aerobic electron transport chain"/>
    <property type="evidence" value="ECO:0007669"/>
    <property type="project" value="TreeGrafter"/>
</dbReference>
<dbReference type="PANTHER" id="PTHR43141">
    <property type="entry name" value="CYTOCHROME BD2 SUBUNIT II"/>
    <property type="match status" value="1"/>
</dbReference>
<evidence type="ECO:0000256" key="4">
    <source>
        <dbReference type="ARBA" id="ARBA00022692"/>
    </source>
</evidence>
<sequence length="343" mass="36432">MSLDLPLIWAILIATAVLLYVALDGFDLGVGILFPAATPKERDLMTASIAPVWDGNETWLVLGGGGLLAAFPLAYAIVMPAMYLPIGFMLVALIFRGVAFEFRAKAGPSGRGRKFWTAAFAGGSLVAALAQGLVLGGFLQGIAVEGRAFAGGHFDWLTPFSLIVAVSLAAGYALLGACWLIYKTEDALQAKARRWASQLVIGVGAAMAAVSLATLSLDPLVTERWGASMTHIEPGKFIRLAPLPLLAAAAAILLWRWAQNEKYELRPFLAGLVIFACGFVGLGVSLFPYAVPFEVTIWQAAAADNALALMLAGVVVLLPVILGYTAYVYWIFRGKASPETAYH</sequence>
<gene>
    <name evidence="8" type="ORF">SAMN06297382_2693</name>
</gene>
<proteinExistence type="inferred from homology"/>
<evidence type="ECO:0000256" key="1">
    <source>
        <dbReference type="ARBA" id="ARBA00004651"/>
    </source>
</evidence>
<feature type="transmembrane region" description="Helical" evidence="7">
    <location>
        <begin position="83"/>
        <end position="103"/>
    </location>
</feature>
<evidence type="ECO:0000256" key="6">
    <source>
        <dbReference type="ARBA" id="ARBA00023136"/>
    </source>
</evidence>
<feature type="transmembrane region" description="Helical" evidence="7">
    <location>
        <begin position="194"/>
        <end position="217"/>
    </location>
</feature>
<keyword evidence="6 7" id="KW-0472">Membrane</keyword>
<evidence type="ECO:0000313" key="9">
    <source>
        <dbReference type="Proteomes" id="UP000198346"/>
    </source>
</evidence>
<comment type="similarity">
    <text evidence="2">Belongs to the cytochrome ubiquinol oxidase subunit 2 family.</text>
</comment>
<reference evidence="8 9" key="1">
    <citation type="submission" date="2017-07" db="EMBL/GenBank/DDBJ databases">
        <authorList>
            <person name="Sun Z.S."/>
            <person name="Albrecht U."/>
            <person name="Echele G."/>
            <person name="Lee C.C."/>
        </authorList>
    </citation>
    <scope>NUCLEOTIDE SEQUENCE [LARGE SCALE GENOMIC DNA]</scope>
    <source>
        <strain evidence="8 9">CGMCC 1.12710</strain>
    </source>
</reference>
<keyword evidence="5 7" id="KW-1133">Transmembrane helix</keyword>
<protein>
    <submittedName>
        <fullName evidence="8">Cytochrome bd-I ubiquinol oxidase subunit 2 apoprotein</fullName>
    </submittedName>
</protein>
<evidence type="ECO:0000256" key="2">
    <source>
        <dbReference type="ARBA" id="ARBA00007543"/>
    </source>
</evidence>
<dbReference type="EMBL" id="FZQA01000008">
    <property type="protein sequence ID" value="SNT75351.1"/>
    <property type="molecule type" value="Genomic_DNA"/>
</dbReference>
<feature type="transmembrane region" description="Helical" evidence="7">
    <location>
        <begin position="159"/>
        <end position="182"/>
    </location>
</feature>
<dbReference type="Pfam" id="PF02322">
    <property type="entry name" value="Cyt_bd_oxida_II"/>
    <property type="match status" value="1"/>
</dbReference>
<dbReference type="AlphaFoldDB" id="A0A239PYG5"/>
<dbReference type="Proteomes" id="UP000198346">
    <property type="component" value="Unassembled WGS sequence"/>
</dbReference>
<feature type="transmembrane region" description="Helical" evidence="7">
    <location>
        <begin position="237"/>
        <end position="255"/>
    </location>
</feature>
<dbReference type="GO" id="GO:0009055">
    <property type="term" value="F:electron transfer activity"/>
    <property type="evidence" value="ECO:0007669"/>
    <property type="project" value="TreeGrafter"/>
</dbReference>
<name>A0A239PYG5_9PROT</name>
<keyword evidence="9" id="KW-1185">Reference proteome</keyword>
<organism evidence="8 9">
    <name type="scientific">Amphiplicatus metriothermophilus</name>
    <dbReference type="NCBI Taxonomy" id="1519374"/>
    <lineage>
        <taxon>Bacteria</taxon>
        <taxon>Pseudomonadati</taxon>
        <taxon>Pseudomonadota</taxon>
        <taxon>Alphaproteobacteria</taxon>
        <taxon>Parvularculales</taxon>
        <taxon>Parvularculaceae</taxon>
        <taxon>Amphiplicatus</taxon>
    </lineage>
</organism>
<dbReference type="PANTHER" id="PTHR43141:SF4">
    <property type="entry name" value="CYTOCHROME BD2 SUBUNIT II"/>
    <property type="match status" value="1"/>
</dbReference>
<accession>A0A239PYG5</accession>
<feature type="transmembrane region" description="Helical" evidence="7">
    <location>
        <begin position="307"/>
        <end position="332"/>
    </location>
</feature>
<dbReference type="InterPro" id="IPR003317">
    <property type="entry name" value="Cyt-d_oxidase_su2"/>
</dbReference>
<dbReference type="GO" id="GO:0016682">
    <property type="term" value="F:oxidoreductase activity, acting on diphenols and related substances as donors, oxygen as acceptor"/>
    <property type="evidence" value="ECO:0007669"/>
    <property type="project" value="TreeGrafter"/>
</dbReference>
<evidence type="ECO:0000313" key="8">
    <source>
        <dbReference type="EMBL" id="SNT75351.1"/>
    </source>
</evidence>
<comment type="subcellular location">
    <subcellularLocation>
        <location evidence="1">Cell membrane</location>
        <topology evidence="1">Multi-pass membrane protein</topology>
    </subcellularLocation>
</comment>
<evidence type="ECO:0000256" key="7">
    <source>
        <dbReference type="SAM" id="Phobius"/>
    </source>
</evidence>
<dbReference type="NCBIfam" id="TIGR00203">
    <property type="entry name" value="cydB"/>
    <property type="match status" value="1"/>
</dbReference>
<feature type="transmembrane region" description="Helical" evidence="7">
    <location>
        <begin position="6"/>
        <end position="37"/>
    </location>
</feature>
<feature type="transmembrane region" description="Helical" evidence="7">
    <location>
        <begin position="267"/>
        <end position="287"/>
    </location>
</feature>
<dbReference type="RefSeq" id="WP_089413122.1">
    <property type="nucleotide sequence ID" value="NZ_FZQA01000008.1"/>
</dbReference>
<keyword evidence="3" id="KW-1003">Cell membrane</keyword>
<evidence type="ECO:0000256" key="3">
    <source>
        <dbReference type="ARBA" id="ARBA00022475"/>
    </source>
</evidence>
<feature type="transmembrane region" description="Helical" evidence="7">
    <location>
        <begin position="115"/>
        <end position="139"/>
    </location>
</feature>
<dbReference type="GO" id="GO:0005886">
    <property type="term" value="C:plasma membrane"/>
    <property type="evidence" value="ECO:0007669"/>
    <property type="project" value="UniProtKB-SubCell"/>
</dbReference>
<dbReference type="OrthoDB" id="9776710at2"/>
<evidence type="ECO:0000256" key="5">
    <source>
        <dbReference type="ARBA" id="ARBA00022989"/>
    </source>
</evidence>
<keyword evidence="4 7" id="KW-0812">Transmembrane</keyword>
<dbReference type="GO" id="GO:0070069">
    <property type="term" value="C:cytochrome complex"/>
    <property type="evidence" value="ECO:0007669"/>
    <property type="project" value="TreeGrafter"/>
</dbReference>